<evidence type="ECO:0000256" key="10">
    <source>
        <dbReference type="SAM" id="SignalP"/>
    </source>
</evidence>
<comment type="subcellular location">
    <subcellularLocation>
        <location evidence="1">Membrane</location>
        <topology evidence="1">Lipid-anchor</topology>
        <topology evidence="1">GPI-anchor</topology>
    </subcellularLocation>
    <subcellularLocation>
        <location evidence="2">Secreted</location>
    </subcellularLocation>
</comment>
<dbReference type="PROSITE" id="PS52012">
    <property type="entry name" value="CFEM"/>
    <property type="match status" value="1"/>
</dbReference>
<evidence type="ECO:0000256" key="1">
    <source>
        <dbReference type="ARBA" id="ARBA00004589"/>
    </source>
</evidence>
<reference evidence="12 13" key="1">
    <citation type="submission" date="2021-02" db="EMBL/GenBank/DDBJ databases">
        <title>Genome assembly of Pseudopithomyces chartarum.</title>
        <authorList>
            <person name="Jauregui R."/>
            <person name="Singh J."/>
            <person name="Voisey C."/>
        </authorList>
    </citation>
    <scope>NUCLEOTIDE SEQUENCE [LARGE SCALE GENOMIC DNA]</scope>
    <source>
        <strain evidence="12 13">AGR01</strain>
    </source>
</reference>
<accession>A0AAN6LTK6</accession>
<comment type="caution">
    <text evidence="12">The sequence shown here is derived from an EMBL/GenBank/DDBJ whole genome shotgun (WGS) entry which is preliminary data.</text>
</comment>
<feature type="domain" description="CFEM" evidence="11">
    <location>
        <begin position="1"/>
        <end position="76"/>
    </location>
</feature>
<keyword evidence="5" id="KW-0325">Glycoprotein</keyword>
<evidence type="ECO:0000313" key="12">
    <source>
        <dbReference type="EMBL" id="KAK3202530.1"/>
    </source>
</evidence>
<sequence length="76" mass="7896">MRFSIPSILVLATTALAVDISGAPACAQKCLRDNQGSSTCDPNAVAYTCFCADKAFYNKIQTCVLAGCSLTDAVGE</sequence>
<evidence type="ECO:0000256" key="4">
    <source>
        <dbReference type="ARBA" id="ARBA00022525"/>
    </source>
</evidence>
<name>A0AAN6LTK6_9PLEO</name>
<protein>
    <recommendedName>
        <fullName evidence="11">CFEM domain-containing protein</fullName>
    </recommendedName>
</protein>
<keyword evidence="13" id="KW-1185">Reference proteome</keyword>
<evidence type="ECO:0000256" key="5">
    <source>
        <dbReference type="ARBA" id="ARBA00022622"/>
    </source>
</evidence>
<proteinExistence type="inferred from homology"/>
<keyword evidence="6 10" id="KW-0732">Signal</keyword>
<keyword evidence="5" id="KW-0336">GPI-anchor</keyword>
<dbReference type="Proteomes" id="UP001280581">
    <property type="component" value="Unassembled WGS sequence"/>
</dbReference>
<keyword evidence="8" id="KW-0449">Lipoprotein</keyword>
<evidence type="ECO:0000259" key="11">
    <source>
        <dbReference type="PROSITE" id="PS52012"/>
    </source>
</evidence>
<organism evidence="12 13">
    <name type="scientific">Pseudopithomyces chartarum</name>
    <dbReference type="NCBI Taxonomy" id="1892770"/>
    <lineage>
        <taxon>Eukaryota</taxon>
        <taxon>Fungi</taxon>
        <taxon>Dikarya</taxon>
        <taxon>Ascomycota</taxon>
        <taxon>Pezizomycotina</taxon>
        <taxon>Dothideomycetes</taxon>
        <taxon>Pleosporomycetidae</taxon>
        <taxon>Pleosporales</taxon>
        <taxon>Massarineae</taxon>
        <taxon>Didymosphaeriaceae</taxon>
        <taxon>Pseudopithomyces</taxon>
    </lineage>
</organism>
<comment type="caution">
    <text evidence="9">Lacks conserved residue(s) required for the propagation of feature annotation.</text>
</comment>
<dbReference type="Pfam" id="PF05730">
    <property type="entry name" value="CFEM"/>
    <property type="match status" value="1"/>
</dbReference>
<evidence type="ECO:0000256" key="7">
    <source>
        <dbReference type="ARBA" id="ARBA00023157"/>
    </source>
</evidence>
<dbReference type="InterPro" id="IPR008427">
    <property type="entry name" value="Extracellular_membr_CFEM_dom"/>
</dbReference>
<evidence type="ECO:0000256" key="3">
    <source>
        <dbReference type="ARBA" id="ARBA00010031"/>
    </source>
</evidence>
<feature type="signal peptide" evidence="10">
    <location>
        <begin position="1"/>
        <end position="17"/>
    </location>
</feature>
<dbReference type="GO" id="GO:0005576">
    <property type="term" value="C:extracellular region"/>
    <property type="evidence" value="ECO:0007669"/>
    <property type="project" value="UniProtKB-SubCell"/>
</dbReference>
<keyword evidence="5" id="KW-0472">Membrane</keyword>
<evidence type="ECO:0000313" key="13">
    <source>
        <dbReference type="Proteomes" id="UP001280581"/>
    </source>
</evidence>
<keyword evidence="7" id="KW-1015">Disulfide bond</keyword>
<gene>
    <name evidence="12" type="ORF">GRF29_161g1466705</name>
</gene>
<dbReference type="GO" id="GO:0098552">
    <property type="term" value="C:side of membrane"/>
    <property type="evidence" value="ECO:0007669"/>
    <property type="project" value="UniProtKB-KW"/>
</dbReference>
<dbReference type="AlphaFoldDB" id="A0AAN6LTK6"/>
<comment type="similarity">
    <text evidence="3">Belongs to the RBT5 family.</text>
</comment>
<dbReference type="EMBL" id="WVTA01000014">
    <property type="protein sequence ID" value="KAK3202530.1"/>
    <property type="molecule type" value="Genomic_DNA"/>
</dbReference>
<evidence type="ECO:0000256" key="2">
    <source>
        <dbReference type="ARBA" id="ARBA00004613"/>
    </source>
</evidence>
<keyword evidence="4" id="KW-0964">Secreted</keyword>
<evidence type="ECO:0000256" key="8">
    <source>
        <dbReference type="ARBA" id="ARBA00023288"/>
    </source>
</evidence>
<evidence type="ECO:0000256" key="6">
    <source>
        <dbReference type="ARBA" id="ARBA00022729"/>
    </source>
</evidence>
<feature type="chain" id="PRO_5043011551" description="CFEM domain-containing protein" evidence="10">
    <location>
        <begin position="18"/>
        <end position="76"/>
    </location>
</feature>
<evidence type="ECO:0000256" key="9">
    <source>
        <dbReference type="PROSITE-ProRule" id="PRU01356"/>
    </source>
</evidence>